<reference evidence="8" key="1">
    <citation type="journal article" date="2023" name="IScience">
        <title>Live-bearing cockroach genome reveals convergent evolutionary mechanisms linked to viviparity in insects and beyond.</title>
        <authorList>
            <person name="Fouks B."/>
            <person name="Harrison M.C."/>
            <person name="Mikhailova A.A."/>
            <person name="Marchal E."/>
            <person name="English S."/>
            <person name="Carruthers M."/>
            <person name="Jennings E.C."/>
            <person name="Chiamaka E.L."/>
            <person name="Frigard R.A."/>
            <person name="Pippel M."/>
            <person name="Attardo G.M."/>
            <person name="Benoit J.B."/>
            <person name="Bornberg-Bauer E."/>
            <person name="Tobe S.S."/>
        </authorList>
    </citation>
    <scope>NUCLEOTIDE SEQUENCE</scope>
    <source>
        <strain evidence="8">Stay&amp;Tobe</strain>
    </source>
</reference>
<protein>
    <recommendedName>
        <fullName evidence="7">Asn/Gln amidotransferase domain-containing protein</fullName>
    </recommendedName>
</protein>
<dbReference type="PANTHER" id="PTHR11659:SF0">
    <property type="entry name" value="GLUTAMYL-TRNA(GLN) AMIDOTRANSFERASE SUBUNIT B, MITOCHONDRIAL"/>
    <property type="match status" value="1"/>
</dbReference>
<dbReference type="GO" id="GO:0032543">
    <property type="term" value="P:mitochondrial translation"/>
    <property type="evidence" value="ECO:0007669"/>
    <property type="project" value="TreeGrafter"/>
</dbReference>
<dbReference type="EMBL" id="JASPKZ010009374">
    <property type="protein sequence ID" value="KAJ9577129.1"/>
    <property type="molecule type" value="Genomic_DNA"/>
</dbReference>
<name>A0AAD7ZAK2_DIPPU</name>
<keyword evidence="3" id="KW-0067">ATP-binding</keyword>
<dbReference type="Gene3D" id="1.10.10.410">
    <property type="match status" value="1"/>
</dbReference>
<dbReference type="InterPro" id="IPR003789">
    <property type="entry name" value="Asn/Gln_tRNA_amidoTrase-B-like"/>
</dbReference>
<keyword evidence="9" id="KW-1185">Reference proteome</keyword>
<dbReference type="SUPFAM" id="SSF89095">
    <property type="entry name" value="GatB/YqeY motif"/>
    <property type="match status" value="1"/>
</dbReference>
<dbReference type="Proteomes" id="UP001233999">
    <property type="component" value="Unassembled WGS sequence"/>
</dbReference>
<evidence type="ECO:0000256" key="5">
    <source>
        <dbReference type="ARBA" id="ARBA00047380"/>
    </source>
</evidence>
<dbReference type="InterPro" id="IPR017959">
    <property type="entry name" value="Asn/Gln-tRNA_amidoTrfase_suB/E"/>
</dbReference>
<dbReference type="Gene3D" id="1.10.150.380">
    <property type="entry name" value="GatB domain, N-terminal subdomain"/>
    <property type="match status" value="1"/>
</dbReference>
<accession>A0AAD7ZAK2</accession>
<dbReference type="FunFam" id="1.10.10.410:FF:000001">
    <property type="entry name" value="Aspartyl/glutamyl-tRNA(Asn/Gln) amidotransferase subunit B"/>
    <property type="match status" value="1"/>
</dbReference>
<evidence type="ECO:0000256" key="6">
    <source>
        <dbReference type="ARBA" id="ARBA00047913"/>
    </source>
</evidence>
<gene>
    <name evidence="8" type="ORF">L9F63_006301</name>
</gene>
<dbReference type="GO" id="GO:0005739">
    <property type="term" value="C:mitochondrion"/>
    <property type="evidence" value="ECO:0007669"/>
    <property type="project" value="TreeGrafter"/>
</dbReference>
<dbReference type="InterPro" id="IPR018027">
    <property type="entry name" value="Asn/Gln_amidotransferase"/>
</dbReference>
<feature type="domain" description="Asn/Gln amidotransferase" evidence="7">
    <location>
        <begin position="81"/>
        <end position="216"/>
    </location>
</feature>
<dbReference type="Pfam" id="PF02637">
    <property type="entry name" value="GatB_Yqey"/>
    <property type="match status" value="1"/>
</dbReference>
<dbReference type="PANTHER" id="PTHR11659">
    <property type="entry name" value="GLUTAMYL-TRNA GLN AMIDOTRANSFERASE SUBUNIT B MITOCHONDRIAL AND PROKARYOTIC PET112-RELATED"/>
    <property type="match status" value="1"/>
</dbReference>
<dbReference type="AlphaFoldDB" id="A0AAD7ZAK2"/>
<organism evidence="8 9">
    <name type="scientific">Diploptera punctata</name>
    <name type="common">Pacific beetle cockroach</name>
    <dbReference type="NCBI Taxonomy" id="6984"/>
    <lineage>
        <taxon>Eukaryota</taxon>
        <taxon>Metazoa</taxon>
        <taxon>Ecdysozoa</taxon>
        <taxon>Arthropoda</taxon>
        <taxon>Hexapoda</taxon>
        <taxon>Insecta</taxon>
        <taxon>Pterygota</taxon>
        <taxon>Neoptera</taxon>
        <taxon>Polyneoptera</taxon>
        <taxon>Dictyoptera</taxon>
        <taxon>Blattodea</taxon>
        <taxon>Blaberoidea</taxon>
        <taxon>Blaberidae</taxon>
        <taxon>Diplopterinae</taxon>
        <taxon>Diploptera</taxon>
    </lineage>
</organism>
<comment type="catalytic activity">
    <reaction evidence="6">
        <text>L-glutamyl-tRNA(Gln) + L-glutamine + ATP + H2O = L-glutaminyl-tRNA(Gln) + L-glutamate + ADP + phosphate + H(+)</text>
        <dbReference type="Rhea" id="RHEA:17521"/>
        <dbReference type="Rhea" id="RHEA-COMP:9681"/>
        <dbReference type="Rhea" id="RHEA-COMP:9684"/>
        <dbReference type="ChEBI" id="CHEBI:15377"/>
        <dbReference type="ChEBI" id="CHEBI:15378"/>
        <dbReference type="ChEBI" id="CHEBI:29985"/>
        <dbReference type="ChEBI" id="CHEBI:30616"/>
        <dbReference type="ChEBI" id="CHEBI:43474"/>
        <dbReference type="ChEBI" id="CHEBI:58359"/>
        <dbReference type="ChEBI" id="CHEBI:78520"/>
        <dbReference type="ChEBI" id="CHEBI:78521"/>
        <dbReference type="ChEBI" id="CHEBI:456216"/>
    </reaction>
</comment>
<keyword evidence="4" id="KW-0648">Protein biosynthesis</keyword>
<evidence type="ECO:0000256" key="2">
    <source>
        <dbReference type="ARBA" id="ARBA00022741"/>
    </source>
</evidence>
<evidence type="ECO:0000259" key="7">
    <source>
        <dbReference type="SMART" id="SM00845"/>
    </source>
</evidence>
<sequence>MRDKEEKQDYRFMPEPNLPPLRLIMDSDDTRCRVNENLVNVSELRNQLPELPAETRKRLVSQFGLSQEIAIRLVNENALLEHFNSIMKENENRNSKLTANILINELLTVLNKNKLPFETRMSSQSLGEIVDLLTKIVIGNPNSPSKLVEMLGLFQISDISEIEKICAEVLKQNPKMVEQFLSGKTKVFNSLVGTVAKTTNNRANMGVVVEVLTNKLNNMKSLKKHV</sequence>
<dbReference type="GO" id="GO:0070681">
    <property type="term" value="P:glutaminyl-tRNAGln biosynthesis via transamidation"/>
    <property type="evidence" value="ECO:0007669"/>
    <property type="project" value="TreeGrafter"/>
</dbReference>
<comment type="catalytic activity">
    <reaction evidence="5">
        <text>L-aspartyl-tRNA(Asn) + L-glutamine + ATP + H2O = L-asparaginyl-tRNA(Asn) + L-glutamate + ADP + phosphate + 2 H(+)</text>
        <dbReference type="Rhea" id="RHEA:14513"/>
        <dbReference type="Rhea" id="RHEA-COMP:9674"/>
        <dbReference type="Rhea" id="RHEA-COMP:9677"/>
        <dbReference type="ChEBI" id="CHEBI:15377"/>
        <dbReference type="ChEBI" id="CHEBI:15378"/>
        <dbReference type="ChEBI" id="CHEBI:29985"/>
        <dbReference type="ChEBI" id="CHEBI:30616"/>
        <dbReference type="ChEBI" id="CHEBI:43474"/>
        <dbReference type="ChEBI" id="CHEBI:58359"/>
        <dbReference type="ChEBI" id="CHEBI:78515"/>
        <dbReference type="ChEBI" id="CHEBI:78516"/>
        <dbReference type="ChEBI" id="CHEBI:456216"/>
    </reaction>
</comment>
<keyword evidence="2" id="KW-0547">Nucleotide-binding</keyword>
<dbReference type="InterPro" id="IPR023168">
    <property type="entry name" value="GatB_Yqey_C_2"/>
</dbReference>
<evidence type="ECO:0000256" key="4">
    <source>
        <dbReference type="ARBA" id="ARBA00022917"/>
    </source>
</evidence>
<dbReference type="InterPro" id="IPR042114">
    <property type="entry name" value="GatB_C_1"/>
</dbReference>
<dbReference type="GO" id="GO:0050567">
    <property type="term" value="F:glutaminyl-tRNA synthase (glutamine-hydrolyzing) activity"/>
    <property type="evidence" value="ECO:0007669"/>
    <property type="project" value="TreeGrafter"/>
</dbReference>
<comment type="caution">
    <text evidence="8">The sequence shown here is derived from an EMBL/GenBank/DDBJ whole genome shotgun (WGS) entry which is preliminary data.</text>
</comment>
<keyword evidence="1" id="KW-0436">Ligase</keyword>
<evidence type="ECO:0000256" key="3">
    <source>
        <dbReference type="ARBA" id="ARBA00022840"/>
    </source>
</evidence>
<proteinExistence type="predicted"/>
<evidence type="ECO:0000256" key="1">
    <source>
        <dbReference type="ARBA" id="ARBA00022598"/>
    </source>
</evidence>
<reference evidence="8" key="2">
    <citation type="submission" date="2023-05" db="EMBL/GenBank/DDBJ databases">
        <authorList>
            <person name="Fouks B."/>
        </authorList>
    </citation>
    <scope>NUCLEOTIDE SEQUENCE</scope>
    <source>
        <strain evidence="8">Stay&amp;Tobe</strain>
        <tissue evidence="8">Testes</tissue>
    </source>
</reference>
<dbReference type="GO" id="GO:0005524">
    <property type="term" value="F:ATP binding"/>
    <property type="evidence" value="ECO:0007669"/>
    <property type="project" value="UniProtKB-KW"/>
</dbReference>
<evidence type="ECO:0000313" key="8">
    <source>
        <dbReference type="EMBL" id="KAJ9577129.1"/>
    </source>
</evidence>
<dbReference type="SMART" id="SM00845">
    <property type="entry name" value="GatB_Yqey"/>
    <property type="match status" value="1"/>
</dbReference>
<dbReference type="GO" id="GO:0030956">
    <property type="term" value="C:glutamyl-tRNA(Gln) amidotransferase complex"/>
    <property type="evidence" value="ECO:0007669"/>
    <property type="project" value="TreeGrafter"/>
</dbReference>
<evidence type="ECO:0000313" key="9">
    <source>
        <dbReference type="Proteomes" id="UP001233999"/>
    </source>
</evidence>